<dbReference type="InterPro" id="IPR008927">
    <property type="entry name" value="6-PGluconate_DH-like_C_sf"/>
</dbReference>
<dbReference type="PIRSF" id="PIRSF000103">
    <property type="entry name" value="HIBADH"/>
    <property type="match status" value="1"/>
</dbReference>
<dbReference type="Pfam" id="PF14833">
    <property type="entry name" value="NAD_binding_11"/>
    <property type="match status" value="1"/>
</dbReference>
<dbReference type="GO" id="GO:0051287">
    <property type="term" value="F:NAD binding"/>
    <property type="evidence" value="ECO:0007669"/>
    <property type="project" value="InterPro"/>
</dbReference>
<evidence type="ECO:0000313" key="6">
    <source>
        <dbReference type="EMBL" id="MBE3638785.1"/>
    </source>
</evidence>
<evidence type="ECO:0000256" key="3">
    <source>
        <dbReference type="PIRSR" id="PIRSR000103-1"/>
    </source>
</evidence>
<dbReference type="SUPFAM" id="SSF48179">
    <property type="entry name" value="6-phosphogluconate dehydrogenase C-terminal domain-like"/>
    <property type="match status" value="1"/>
</dbReference>
<evidence type="ECO:0000259" key="4">
    <source>
        <dbReference type="Pfam" id="PF03446"/>
    </source>
</evidence>
<dbReference type="EMBL" id="JACVXA010000032">
    <property type="protein sequence ID" value="MBE3638785.1"/>
    <property type="molecule type" value="Genomic_DNA"/>
</dbReference>
<feature type="domain" description="3-hydroxyisobutyrate dehydrogenase-like NAD-binding" evidence="5">
    <location>
        <begin position="163"/>
        <end position="280"/>
    </location>
</feature>
<dbReference type="PANTHER" id="PTHR43060">
    <property type="entry name" value="3-HYDROXYISOBUTYRATE DEHYDROGENASE-LIKE 1, MITOCHONDRIAL-RELATED"/>
    <property type="match status" value="1"/>
</dbReference>
<dbReference type="Gene3D" id="3.40.50.720">
    <property type="entry name" value="NAD(P)-binding Rossmann-like Domain"/>
    <property type="match status" value="1"/>
</dbReference>
<dbReference type="GO" id="GO:0050661">
    <property type="term" value="F:NADP binding"/>
    <property type="evidence" value="ECO:0007669"/>
    <property type="project" value="InterPro"/>
</dbReference>
<feature type="active site" evidence="3">
    <location>
        <position position="169"/>
    </location>
</feature>
<reference evidence="6" key="1">
    <citation type="submission" date="2020-09" db="EMBL/GenBank/DDBJ databases">
        <title>A novel bacterium of genus Mangrovicoccus, isolated from South China Sea.</title>
        <authorList>
            <person name="Huang H."/>
            <person name="Mo K."/>
            <person name="Hu Y."/>
        </authorList>
    </citation>
    <scope>NUCLEOTIDE SEQUENCE</scope>
    <source>
        <strain evidence="6">HB182678</strain>
    </source>
</reference>
<comment type="caution">
    <text evidence="6">The sequence shown here is derived from an EMBL/GenBank/DDBJ whole genome shotgun (WGS) entry which is preliminary data.</text>
</comment>
<dbReference type="InterPro" id="IPR006115">
    <property type="entry name" value="6PGDH_NADP-bd"/>
</dbReference>
<evidence type="ECO:0000256" key="1">
    <source>
        <dbReference type="ARBA" id="ARBA00023002"/>
    </source>
</evidence>
<dbReference type="RefSeq" id="WP_193182764.1">
    <property type="nucleotide sequence ID" value="NZ_JACVXA010000032.1"/>
</dbReference>
<gene>
    <name evidence="6" type="ORF">ICN82_11265</name>
</gene>
<name>A0A8J6YVT7_9RHOB</name>
<feature type="domain" description="6-phosphogluconate dehydrogenase NADP-binding" evidence="4">
    <location>
        <begin position="5"/>
        <end position="158"/>
    </location>
</feature>
<dbReference type="Proteomes" id="UP000609121">
    <property type="component" value="Unassembled WGS sequence"/>
</dbReference>
<dbReference type="InterPro" id="IPR036291">
    <property type="entry name" value="NAD(P)-bd_dom_sf"/>
</dbReference>
<dbReference type="GO" id="GO:0016491">
    <property type="term" value="F:oxidoreductase activity"/>
    <property type="evidence" value="ECO:0007669"/>
    <property type="project" value="UniProtKB-KW"/>
</dbReference>
<dbReference type="Gene3D" id="1.10.1040.10">
    <property type="entry name" value="N-(1-d-carboxylethyl)-l-norvaline Dehydrogenase, domain 2"/>
    <property type="match status" value="1"/>
</dbReference>
<dbReference type="InterPro" id="IPR029154">
    <property type="entry name" value="HIBADH-like_NADP-bd"/>
</dbReference>
<dbReference type="Pfam" id="PF03446">
    <property type="entry name" value="NAD_binding_2"/>
    <property type="match status" value="1"/>
</dbReference>
<evidence type="ECO:0000259" key="5">
    <source>
        <dbReference type="Pfam" id="PF14833"/>
    </source>
</evidence>
<accession>A0A8J6YVT7</accession>
<sequence>MTGPVAFLGTGLMGGPMCANLARSGVTVRAWNRSPQKVRALGGGIAAAASPAAAAAQARACIVMLSDGPACRKVLFDDGAAEALAPGALLIVMSSIGHGEALELAASAEALGLRWVDAPVSGGTAAAAAGTLSIMAGGREEDIAAAQPLLAPMGTTVHIGPAGTGALTKLINQITVASTIAAVSEALLLAEAGGAEPARVREALMGGFASSRILELHGKRMIDRHYVPGGPAKYQLKDTRAARAVAASLGLELPVLDLVDGLFDELVAHRGGDLDHAALMIELERRNGIAGRA</sequence>
<protein>
    <submittedName>
        <fullName evidence="6">NAD(P)-dependent oxidoreductase</fullName>
    </submittedName>
</protein>
<proteinExistence type="predicted"/>
<organism evidence="6 7">
    <name type="scientific">Mangrovicoccus algicola</name>
    <dbReference type="NCBI Taxonomy" id="2771008"/>
    <lineage>
        <taxon>Bacteria</taxon>
        <taxon>Pseudomonadati</taxon>
        <taxon>Pseudomonadota</taxon>
        <taxon>Alphaproteobacteria</taxon>
        <taxon>Rhodobacterales</taxon>
        <taxon>Paracoccaceae</taxon>
        <taxon>Mangrovicoccus</taxon>
    </lineage>
</organism>
<dbReference type="AlphaFoldDB" id="A0A8J6YVT7"/>
<evidence type="ECO:0000256" key="2">
    <source>
        <dbReference type="ARBA" id="ARBA00023027"/>
    </source>
</evidence>
<dbReference type="InterPro" id="IPR015815">
    <property type="entry name" value="HIBADH-related"/>
</dbReference>
<keyword evidence="2" id="KW-0520">NAD</keyword>
<dbReference type="SUPFAM" id="SSF51735">
    <property type="entry name" value="NAD(P)-binding Rossmann-fold domains"/>
    <property type="match status" value="1"/>
</dbReference>
<dbReference type="InterPro" id="IPR013328">
    <property type="entry name" value="6PGD_dom2"/>
</dbReference>
<dbReference type="PANTHER" id="PTHR43060:SF15">
    <property type="entry name" value="3-HYDROXYISOBUTYRATE DEHYDROGENASE-LIKE 1, MITOCHONDRIAL-RELATED"/>
    <property type="match status" value="1"/>
</dbReference>
<keyword evidence="1" id="KW-0560">Oxidoreductase</keyword>
<keyword evidence="7" id="KW-1185">Reference proteome</keyword>
<evidence type="ECO:0000313" key="7">
    <source>
        <dbReference type="Proteomes" id="UP000609121"/>
    </source>
</evidence>